<protein>
    <recommendedName>
        <fullName evidence="2">RAVE complex protein Rav1 C-terminal domain-containing protein</fullName>
    </recommendedName>
</protein>
<gene>
    <name evidence="3" type="ORF">HG535_0B03720</name>
</gene>
<sequence length="1355" mass="155288">MSISFLPGRPNDTQQSTCQALWQEQIIFAYCSGNNVIVFSNEYTRLQTIYLERDSYAVDINPDNGFIAIASSDYIYIYKPIHEIMKRPSWEFCCKIFHDESRVNTLNWGASNEIVVGSDYLSFWKITSEFGQYKPILLWNKKQSKPVYLCKISRDSQLIASFGKYDHTVKLWKRISISGEQDIFNLTLLPHPAPVTTIRWKKNSPNEQTEVFGTSQVIYSFCEDKRLRIWTCYELNSVGTVQHWGSLLLEKGQEYCLIIDSWILRDTMTETRGTAPDVIILGSPNGRLDVQLLTGLSDNPPRPIKRKELSGKHIAAPAFVKKPEYLYFGEVQPCDKSGKTISVIVHDLRGVIRQSRIKLDSLLGQGKSEIGFLENKFTGHNKSIRKLIRSSDGEALLTVSRFSENCLWCPKFEGKVSLHMRNIIQTEVPIELAVVHEKGDLVICLLKNRKIQAWHCPKEDCCAKKSFLKAEHQLSEAPNLGKPILMLNTPEPNHSHERHFIALIYENGDVRAFEVSFSRGIVEVHSESLELSKDQLCHFSVIDPVHGSFYANRPLISVISQKGVASFYKAIVDFENTNIRWLKQYELNTGLLDIRKARGSSTGKLCTVTSTGKEMALWDMKRGVLEYEESFDDIIQDIDWTSTTFEQAIVSIGFKGYVLLYTQLRYDYTNNSPSYLPVEKIDIRSHTDHEIGDSIWLKNGTFVVASGNQFYIKDKYLDLNDNFTSRSIGSRKILSNDLLHLCSVLNGPLPVFHPQFLIQALYVGKFELVKELLMRLFVELRNFNFRSEDLMKLDSNLGIELQKIFIHNQKNYPKQQFPDPYPEYNTTVSSLLVEQLTKVSLPYLTRHQQVTLITAIEAVDEIMKNEAIVDYNGIRFLLGAKLFLSHRNIQKSLLMRDVTWALHSDNKELILSIFDSHIISWQKAREYKISFWAKDTDLIKKFEQIAKYEFSRDESRDPNRCAIFYLALKKKHILIGLWRMSTGHPEKQKLLTFLSHDFSEKRWKSAALKNAFVLLSKHRFMEAACFFLLASSLNDCANVLMKQIGDLDLAIAVCRVYEGDNGPVLGKILLTNVLPDAILNNDRWMTSFIYWKLRKQSVSIKALITPPIDLEDNATLVRKESCVNRSFLVEDPALLVLYNHLRKRNLKYFLGSLEIENSIEYNVVSKVTDIFQRMGCDYLALSLTRNWEFIDEKDSFRRKLLESPKKDEIISGINSMDTEPTMTNKVRPSLFDRFSEEYETKKASAITQHNKNTTTPKKNLLDDFMTPQESAKPISLLDGFTSQEAVPTVAKNLLDDFISTPPASSRVSTSSENQTNGKNEYGKKLQGDSFTGSSVEEKVINKTNGAPRNILDEFM</sequence>
<dbReference type="InterPro" id="IPR015943">
    <property type="entry name" value="WD40/YVTN_repeat-like_dom_sf"/>
</dbReference>
<dbReference type="InterPro" id="IPR036322">
    <property type="entry name" value="WD40_repeat_dom_sf"/>
</dbReference>
<dbReference type="PANTHER" id="PTHR13950">
    <property type="entry name" value="RABCONNECTIN-RELATED"/>
    <property type="match status" value="1"/>
</dbReference>
<dbReference type="OrthoDB" id="342131at2759"/>
<feature type="domain" description="RAVE complex protein Rav1 C-terminal" evidence="2">
    <location>
        <begin position="563"/>
        <end position="1183"/>
    </location>
</feature>
<dbReference type="Gene3D" id="2.130.10.10">
    <property type="entry name" value="YVTN repeat-like/Quinoprotein amine dehydrogenase"/>
    <property type="match status" value="2"/>
</dbReference>
<dbReference type="GeneID" id="59234993"/>
<name>A0A7H9B0M1_ZYGMR</name>
<dbReference type="InterPro" id="IPR022033">
    <property type="entry name" value="Rav1p_C"/>
</dbReference>
<organism evidence="3 4">
    <name type="scientific">Zygotorulaspora mrakii</name>
    <name type="common">Zygosaccharomyces mrakii</name>
    <dbReference type="NCBI Taxonomy" id="42260"/>
    <lineage>
        <taxon>Eukaryota</taxon>
        <taxon>Fungi</taxon>
        <taxon>Dikarya</taxon>
        <taxon>Ascomycota</taxon>
        <taxon>Saccharomycotina</taxon>
        <taxon>Saccharomycetes</taxon>
        <taxon>Saccharomycetales</taxon>
        <taxon>Saccharomycetaceae</taxon>
        <taxon>Zygotorulaspora</taxon>
    </lineage>
</organism>
<evidence type="ECO:0000313" key="3">
    <source>
        <dbReference type="EMBL" id="QLG71332.1"/>
    </source>
</evidence>
<dbReference type="KEGG" id="zmk:HG535_0B03720"/>
<evidence type="ECO:0000313" key="4">
    <source>
        <dbReference type="Proteomes" id="UP000509704"/>
    </source>
</evidence>
<reference evidence="3 4" key="1">
    <citation type="submission" date="2020-07" db="EMBL/GenBank/DDBJ databases">
        <title>The yeast mating-type switching endonuclease HO is a domesticated member of an unorthodox homing genetic element family.</title>
        <authorList>
            <person name="Coughlan A.Y."/>
            <person name="Lombardi L."/>
            <person name="Braun-Galleani S."/>
            <person name="Martos A.R."/>
            <person name="Galeote V."/>
            <person name="Bigey F."/>
            <person name="Dequin S."/>
            <person name="Byrne K.P."/>
            <person name="Wolfe K.H."/>
        </authorList>
    </citation>
    <scope>NUCLEOTIDE SEQUENCE [LARGE SCALE GENOMIC DNA]</scope>
    <source>
        <strain evidence="3 4">NRRL Y-6702</strain>
    </source>
</reference>
<evidence type="ECO:0000259" key="2">
    <source>
        <dbReference type="Pfam" id="PF12234"/>
    </source>
</evidence>
<proteinExistence type="predicted"/>
<evidence type="ECO:0000256" key="1">
    <source>
        <dbReference type="SAM" id="MobiDB-lite"/>
    </source>
</evidence>
<feature type="compositionally biased region" description="Polar residues" evidence="1">
    <location>
        <begin position="1301"/>
        <end position="1318"/>
    </location>
</feature>
<dbReference type="PANTHER" id="PTHR13950:SF9">
    <property type="entry name" value="RABCONNECTIN-3A"/>
    <property type="match status" value="1"/>
</dbReference>
<dbReference type="SUPFAM" id="SSF50978">
    <property type="entry name" value="WD40 repeat-like"/>
    <property type="match status" value="1"/>
</dbReference>
<dbReference type="InterPro" id="IPR052208">
    <property type="entry name" value="DmX-like/RAVE_component"/>
</dbReference>
<dbReference type="Proteomes" id="UP000509704">
    <property type="component" value="Chromosome 2"/>
</dbReference>
<keyword evidence="4" id="KW-1185">Reference proteome</keyword>
<feature type="region of interest" description="Disordered" evidence="1">
    <location>
        <begin position="1300"/>
        <end position="1335"/>
    </location>
</feature>
<dbReference type="GO" id="GO:0007035">
    <property type="term" value="P:vacuolar acidification"/>
    <property type="evidence" value="ECO:0007669"/>
    <property type="project" value="TreeGrafter"/>
</dbReference>
<dbReference type="Pfam" id="PF12234">
    <property type="entry name" value="Rav1p_C"/>
    <property type="match status" value="1"/>
</dbReference>
<dbReference type="RefSeq" id="XP_037143060.1">
    <property type="nucleotide sequence ID" value="XM_037287165.1"/>
</dbReference>
<dbReference type="InterPro" id="IPR001680">
    <property type="entry name" value="WD40_rpt"/>
</dbReference>
<dbReference type="GO" id="GO:0043291">
    <property type="term" value="C:RAVE complex"/>
    <property type="evidence" value="ECO:0007669"/>
    <property type="project" value="TreeGrafter"/>
</dbReference>
<accession>A0A7H9B0M1</accession>
<dbReference type="SMART" id="SM00320">
    <property type="entry name" value="WD40"/>
    <property type="match status" value="4"/>
</dbReference>
<dbReference type="EMBL" id="CP058605">
    <property type="protein sequence ID" value="QLG71332.1"/>
    <property type="molecule type" value="Genomic_DNA"/>
</dbReference>